<dbReference type="InterPro" id="IPR011893">
    <property type="entry name" value="Selenoprotein_Rdx-typ"/>
</dbReference>
<dbReference type="EMBL" id="JAFLCK010000031">
    <property type="protein sequence ID" value="MBN8662115.1"/>
    <property type="molecule type" value="Genomic_DNA"/>
</dbReference>
<dbReference type="Pfam" id="PF10262">
    <property type="entry name" value="Rdx"/>
    <property type="match status" value="1"/>
</dbReference>
<organism evidence="2 3">
    <name type="scientific">Candidatus Obscuribacter phosphatis</name>
    <dbReference type="NCBI Taxonomy" id="1906157"/>
    <lineage>
        <taxon>Bacteria</taxon>
        <taxon>Bacillati</taxon>
        <taxon>Candidatus Melainabacteria</taxon>
        <taxon>Candidatus Obscuribacterales</taxon>
        <taxon>Candidatus Obscuribacteraceae</taxon>
        <taxon>Candidatus Obscuribacter</taxon>
    </lineage>
</organism>
<evidence type="ECO:0000313" key="2">
    <source>
        <dbReference type="EMBL" id="MBN8662115.1"/>
    </source>
</evidence>
<dbReference type="AlphaFoldDB" id="A0A8J7PNG6"/>
<dbReference type="Gene3D" id="3.40.30.10">
    <property type="entry name" value="Glutaredoxin"/>
    <property type="match status" value="1"/>
</dbReference>
<keyword evidence="1" id="KW-0676">Redox-active center</keyword>
<dbReference type="Proteomes" id="UP000664277">
    <property type="component" value="Unassembled WGS sequence"/>
</dbReference>
<gene>
    <name evidence="2" type="ORF">J0M35_17235</name>
</gene>
<reference evidence="2" key="1">
    <citation type="submission" date="2021-02" db="EMBL/GenBank/DDBJ databases">
        <title>Genome-Resolved Metagenomics of a Microbial Community Performing Photosynthetic Biological Nutrient Removal.</title>
        <authorList>
            <person name="Mcdaniel E.A."/>
        </authorList>
    </citation>
    <scope>NUCLEOTIDE SEQUENCE</scope>
    <source>
        <strain evidence="2">UWPOB_OBS1</strain>
    </source>
</reference>
<dbReference type="SUPFAM" id="SSF52833">
    <property type="entry name" value="Thioredoxin-like"/>
    <property type="match status" value="1"/>
</dbReference>
<protein>
    <submittedName>
        <fullName evidence="2">Rdx family protein</fullName>
    </submittedName>
</protein>
<proteinExistence type="predicted"/>
<name>A0A8J7PNG6_9BACT</name>
<accession>A0A8J7PNG6</accession>
<comment type="caution">
    <text evidence="2">The sequence shown here is derived from an EMBL/GenBank/DDBJ whole genome shotgun (WGS) entry which is preliminary data.</text>
</comment>
<sequence length="57" mass="6336">MAAELKKELGLEATLHQSYGGVFEVEVGGDLIFSKSKSGRFPNQSEVLELLKEKQLR</sequence>
<dbReference type="InterPro" id="IPR036249">
    <property type="entry name" value="Thioredoxin-like_sf"/>
</dbReference>
<evidence type="ECO:0000256" key="1">
    <source>
        <dbReference type="ARBA" id="ARBA00023284"/>
    </source>
</evidence>
<evidence type="ECO:0000313" key="3">
    <source>
        <dbReference type="Proteomes" id="UP000664277"/>
    </source>
</evidence>
<dbReference type="NCBIfam" id="TIGR02174">
    <property type="entry name" value="CXXU_selWTH"/>
    <property type="match status" value="1"/>
</dbReference>